<evidence type="ECO:0000259" key="1">
    <source>
        <dbReference type="Pfam" id="PF09413"/>
    </source>
</evidence>
<accession>A0ABV5GZP2</accession>
<name>A0ABV5GZP2_9FLAO</name>
<evidence type="ECO:0000313" key="2">
    <source>
        <dbReference type="EMBL" id="MFB9104956.1"/>
    </source>
</evidence>
<protein>
    <submittedName>
        <fullName evidence="2">Signal transducing protein</fullName>
    </submittedName>
</protein>
<comment type="caution">
    <text evidence="2">The sequence shown here is derived from an EMBL/GenBank/DDBJ whole genome shotgun (WGS) entry which is preliminary data.</text>
</comment>
<sequence>MTDSNYTKVFSGDFIIVQRMYSDLEKENISAVIKDETESGRLAGFGATIYGLQDLYVHNDELEKALPIIQQINEDSEA</sequence>
<dbReference type="RefSeq" id="WP_290272963.1">
    <property type="nucleotide sequence ID" value="NZ_JAUFQP010000013.1"/>
</dbReference>
<keyword evidence="3" id="KW-1185">Reference proteome</keyword>
<dbReference type="Pfam" id="PF09413">
    <property type="entry name" value="DUF2007"/>
    <property type="match status" value="1"/>
</dbReference>
<proteinExistence type="predicted"/>
<evidence type="ECO:0000313" key="3">
    <source>
        <dbReference type="Proteomes" id="UP001589590"/>
    </source>
</evidence>
<organism evidence="2 3">
    <name type="scientific">Algibacter miyuki</name>
    <dbReference type="NCBI Taxonomy" id="1306933"/>
    <lineage>
        <taxon>Bacteria</taxon>
        <taxon>Pseudomonadati</taxon>
        <taxon>Bacteroidota</taxon>
        <taxon>Flavobacteriia</taxon>
        <taxon>Flavobacteriales</taxon>
        <taxon>Flavobacteriaceae</taxon>
        <taxon>Algibacter</taxon>
    </lineage>
</organism>
<gene>
    <name evidence="2" type="ORF">ACFFU1_08595</name>
</gene>
<dbReference type="InterPro" id="IPR018551">
    <property type="entry name" value="DUF2007"/>
</dbReference>
<dbReference type="Proteomes" id="UP001589590">
    <property type="component" value="Unassembled WGS sequence"/>
</dbReference>
<dbReference type="EMBL" id="JBHMFA010000005">
    <property type="protein sequence ID" value="MFB9104956.1"/>
    <property type="molecule type" value="Genomic_DNA"/>
</dbReference>
<feature type="domain" description="DUF2007" evidence="1">
    <location>
        <begin position="11"/>
        <end position="72"/>
    </location>
</feature>
<reference evidence="2 3" key="1">
    <citation type="submission" date="2024-09" db="EMBL/GenBank/DDBJ databases">
        <authorList>
            <person name="Sun Q."/>
            <person name="Mori K."/>
        </authorList>
    </citation>
    <scope>NUCLEOTIDE SEQUENCE [LARGE SCALE GENOMIC DNA]</scope>
    <source>
        <strain evidence="2 3">CECT 8300</strain>
    </source>
</reference>